<dbReference type="PRINTS" id="PR00420">
    <property type="entry name" value="RNGMNOXGNASE"/>
</dbReference>
<dbReference type="PANTHER" id="PTHR43476">
    <property type="entry name" value="3-(3-HYDROXY-PHENYL)PROPIONATE/3-HYDROXYCINNAMIC ACID HYDROXYLASE"/>
    <property type="match status" value="1"/>
</dbReference>
<sequence length="1060" mass="118422">MSPGLKNVIIVGAGPAGQLLGLLLGLDAIPVTIVEQTLELDDKPRATHYAPPAMKVLNRAGLGSDLRKYGFLPDGVAWRKPDGTRIAGISNEIDGDDPDRMVALPLCDLARLIYDHSKHLPSVTYLFHHRVTAIGQDDSRAWVDVENGDTGDKSQLFGDFVIGCDGANSIVRRSLFGNEFPGKTWDEQIVATNVYYDFSRFGYSDSNFILDSKDWFMAAKITKDGLWRVTYGEATGSTSEEILGRQPERFRSILPGHPKPDEYKLVSISPYKVHQRLAKRMIAGRILLAADAAHLCNPFGGLGLTGGIVDVEGLYECLSGIHRNKASRSILEVYDQVRRQKYQDIIDPISSDNLRRMFSVHPDEVLASDPFLKLCKDAESDQEKLKELSKREQDPFAVKVFLPPTDHYRQRNWIMTSPEQQMDTLREGLSRVILDQLAETLRDYSSGNLANPVLRFEAFIQDGEPGTQGQTPRSPVVSKMVDLSGIISQSANNSPNTSHAGRENTIEHPTPPTISPQLMMDDVAASASRAFVRTQRTPSQGPPQMSPENDANAFIQRRGTGALRPVRGAAPVEEEQPDSQRHMQVANNFPKRAKIQTDVVFIPQQSSIDKFVVSVWEQIHGGISLDPQSLLEQWQLTATAATATINNAGKIHVPEQLELGLLQAPSADGTLTEIDMEGTFNRSNIFCRKVTQASRACRSIEVIVQARWIEHFDSYVELLAITNPGMSPTKRRKAALIEACNDFGWSEKELRNKMAIWRGYKEIKDAGGWAALVFAGMGLYRFCKYRVGFNPDSMQRLRCLRPRIEVAADTLHPTWRQLLMIVGEGAQRRFCGHPHDWVVRQDGSDPVPLRSTYLEYDPYFSFEQLEHSVMDMSAWGTDDPRWVPPMNAVACVQGMHTCHSCGQEQSEDPKINSCYCFPTLFGSGRRSPCPVQVFRTSDGRNNGLMALCPFERGAAIGEFVGLITKDLQNMDVMDSSTGVRAYQIWQGRQGNFTRFVNHSCKSNAQFQQFVWMSTQRIILVSKGIEAGHEVTVDYSGSYWRGLDKECLCGESCCRYRNAAR</sequence>
<dbReference type="InterPro" id="IPR046341">
    <property type="entry name" value="SET_dom_sf"/>
</dbReference>
<keyword evidence="3" id="KW-0560">Oxidoreductase</keyword>
<evidence type="ECO:0000256" key="2">
    <source>
        <dbReference type="ARBA" id="ARBA00022827"/>
    </source>
</evidence>
<dbReference type="InterPro" id="IPR050631">
    <property type="entry name" value="PheA/TfdB_FAD_monoxygenase"/>
</dbReference>
<evidence type="ECO:0000313" key="7">
    <source>
        <dbReference type="Proteomes" id="UP000070328"/>
    </source>
</evidence>
<dbReference type="OrthoDB" id="308383at2759"/>
<organism evidence="6 7">
    <name type="scientific">Colletotrichum simmondsii</name>
    <dbReference type="NCBI Taxonomy" id="703756"/>
    <lineage>
        <taxon>Eukaryota</taxon>
        <taxon>Fungi</taxon>
        <taxon>Dikarya</taxon>
        <taxon>Ascomycota</taxon>
        <taxon>Pezizomycotina</taxon>
        <taxon>Sordariomycetes</taxon>
        <taxon>Hypocreomycetidae</taxon>
        <taxon>Glomerellales</taxon>
        <taxon>Glomerellaceae</taxon>
        <taxon>Colletotrichum</taxon>
        <taxon>Colletotrichum acutatum species complex</taxon>
    </lineage>
</organism>
<dbReference type="Proteomes" id="UP000070328">
    <property type="component" value="Unassembled WGS sequence"/>
</dbReference>
<dbReference type="Gene3D" id="2.170.270.10">
    <property type="entry name" value="SET domain"/>
    <property type="match status" value="1"/>
</dbReference>
<reference evidence="6 7" key="1">
    <citation type="submission" date="2014-02" db="EMBL/GenBank/DDBJ databases">
        <title>The genome sequence of Colletotrichum simmondsii CBS122122.</title>
        <authorList>
            <person name="Baroncelli R."/>
            <person name="Thon M.R."/>
        </authorList>
    </citation>
    <scope>NUCLEOTIDE SEQUENCE [LARGE SCALE GENOMIC DNA]</scope>
    <source>
        <strain evidence="6 7">CBS122122</strain>
    </source>
</reference>
<dbReference type="GO" id="GO:0008688">
    <property type="term" value="F:3-(3-hydroxyphenyl)propionate hydroxylase activity"/>
    <property type="evidence" value="ECO:0007669"/>
    <property type="project" value="TreeGrafter"/>
</dbReference>
<dbReference type="GO" id="GO:0071949">
    <property type="term" value="F:FAD binding"/>
    <property type="evidence" value="ECO:0007669"/>
    <property type="project" value="InterPro"/>
</dbReference>
<dbReference type="SUPFAM" id="SSF82199">
    <property type="entry name" value="SET domain"/>
    <property type="match status" value="1"/>
</dbReference>
<keyword evidence="2" id="KW-0274">FAD</keyword>
<comment type="caution">
    <text evidence="6">The sequence shown here is derived from an EMBL/GenBank/DDBJ whole genome shotgun (WGS) entry which is preliminary data.</text>
</comment>
<name>A0A135TRM4_9PEZI</name>
<proteinExistence type="predicted"/>
<dbReference type="InterPro" id="IPR002938">
    <property type="entry name" value="FAD-bd"/>
</dbReference>
<dbReference type="SUPFAM" id="SSF51905">
    <property type="entry name" value="FAD/NAD(P)-binding domain"/>
    <property type="match status" value="1"/>
</dbReference>
<accession>A0A135TRM4</accession>
<evidence type="ECO:0000259" key="5">
    <source>
        <dbReference type="PROSITE" id="PS50280"/>
    </source>
</evidence>
<dbReference type="PANTHER" id="PTHR43476:SF3">
    <property type="entry name" value="FAD-BINDING MONOOXYGENASE"/>
    <property type="match status" value="1"/>
</dbReference>
<dbReference type="InterPro" id="IPR001214">
    <property type="entry name" value="SET_dom"/>
</dbReference>
<keyword evidence="7" id="KW-1185">Reference proteome</keyword>
<feature type="compositionally biased region" description="Polar residues" evidence="4">
    <location>
        <begin position="488"/>
        <end position="499"/>
    </location>
</feature>
<evidence type="ECO:0000256" key="4">
    <source>
        <dbReference type="SAM" id="MobiDB-lite"/>
    </source>
</evidence>
<dbReference type="Pfam" id="PF01494">
    <property type="entry name" value="FAD_binding_3"/>
    <property type="match status" value="1"/>
</dbReference>
<evidence type="ECO:0000256" key="1">
    <source>
        <dbReference type="ARBA" id="ARBA00022630"/>
    </source>
</evidence>
<gene>
    <name evidence="6" type="ORF">CSIM01_01571</name>
</gene>
<dbReference type="Pfam" id="PF00856">
    <property type="entry name" value="SET"/>
    <property type="match status" value="1"/>
</dbReference>
<dbReference type="GO" id="GO:0019622">
    <property type="term" value="P:3-(3-hydroxy)phenylpropionate catabolic process"/>
    <property type="evidence" value="ECO:0007669"/>
    <property type="project" value="TreeGrafter"/>
</dbReference>
<dbReference type="Gene3D" id="3.50.50.60">
    <property type="entry name" value="FAD/NAD(P)-binding domain"/>
    <property type="match status" value="1"/>
</dbReference>
<dbReference type="EMBL" id="JFBX01000081">
    <property type="protein sequence ID" value="KXH50722.1"/>
    <property type="molecule type" value="Genomic_DNA"/>
</dbReference>
<protein>
    <submittedName>
        <fullName evidence="6">SET domain-containing protein</fullName>
    </submittedName>
</protein>
<keyword evidence="1" id="KW-0285">Flavoprotein</keyword>
<dbReference type="Gene3D" id="3.30.70.2450">
    <property type="match status" value="1"/>
</dbReference>
<feature type="region of interest" description="Disordered" evidence="4">
    <location>
        <begin position="488"/>
        <end position="515"/>
    </location>
</feature>
<dbReference type="PROSITE" id="PS50280">
    <property type="entry name" value="SET"/>
    <property type="match status" value="1"/>
</dbReference>
<evidence type="ECO:0000313" key="6">
    <source>
        <dbReference type="EMBL" id="KXH50722.1"/>
    </source>
</evidence>
<dbReference type="InterPro" id="IPR036188">
    <property type="entry name" value="FAD/NAD-bd_sf"/>
</dbReference>
<dbReference type="AlphaFoldDB" id="A0A135TRM4"/>
<feature type="domain" description="SET" evidence="5">
    <location>
        <begin position="929"/>
        <end position="1035"/>
    </location>
</feature>
<dbReference type="SMART" id="SM00317">
    <property type="entry name" value="SET"/>
    <property type="match status" value="1"/>
</dbReference>
<evidence type="ECO:0000256" key="3">
    <source>
        <dbReference type="ARBA" id="ARBA00023002"/>
    </source>
</evidence>